<sequence length="134" mass="15551">MTRILALGIFEPGNTNFWGVCILLDYFGKEQTRSQRVFSPWNTVPIIVPDPQFDFAALVKQRMEVPEDILRLIFTEADIDDPRWAEELARVCWHFYGIARNRSQKRILIRDSATSRRSPEAAITCFSSLGWDDQ</sequence>
<gene>
    <name evidence="1" type="ORF">ARMSODRAFT_1023667</name>
</gene>
<proteinExistence type="predicted"/>
<evidence type="ECO:0008006" key="3">
    <source>
        <dbReference type="Google" id="ProtNLM"/>
    </source>
</evidence>
<accession>A0A2H3AYJ8</accession>
<protein>
    <recommendedName>
        <fullName evidence="3">F-box domain-containing protein</fullName>
    </recommendedName>
</protein>
<name>A0A2H3AYJ8_9AGAR</name>
<keyword evidence="2" id="KW-1185">Reference proteome</keyword>
<reference evidence="2" key="1">
    <citation type="journal article" date="2017" name="Nat. Ecol. Evol.">
        <title>Genome expansion and lineage-specific genetic innovations in the forest pathogenic fungi Armillaria.</title>
        <authorList>
            <person name="Sipos G."/>
            <person name="Prasanna A.N."/>
            <person name="Walter M.C."/>
            <person name="O'Connor E."/>
            <person name="Balint B."/>
            <person name="Krizsan K."/>
            <person name="Kiss B."/>
            <person name="Hess J."/>
            <person name="Varga T."/>
            <person name="Slot J."/>
            <person name="Riley R."/>
            <person name="Boka B."/>
            <person name="Rigling D."/>
            <person name="Barry K."/>
            <person name="Lee J."/>
            <person name="Mihaltcheva S."/>
            <person name="LaButti K."/>
            <person name="Lipzen A."/>
            <person name="Waldron R."/>
            <person name="Moloney N.M."/>
            <person name="Sperisen C."/>
            <person name="Kredics L."/>
            <person name="Vagvoelgyi C."/>
            <person name="Patrignani A."/>
            <person name="Fitzpatrick D."/>
            <person name="Nagy I."/>
            <person name="Doyle S."/>
            <person name="Anderson J.B."/>
            <person name="Grigoriev I.V."/>
            <person name="Gueldener U."/>
            <person name="Muensterkoetter M."/>
            <person name="Nagy L.G."/>
        </authorList>
    </citation>
    <scope>NUCLEOTIDE SEQUENCE [LARGE SCALE GENOMIC DNA]</scope>
    <source>
        <strain evidence="2">28-4</strain>
    </source>
</reference>
<evidence type="ECO:0000313" key="1">
    <source>
        <dbReference type="EMBL" id="PBK63769.1"/>
    </source>
</evidence>
<dbReference type="EMBL" id="KZ293456">
    <property type="protein sequence ID" value="PBK63769.1"/>
    <property type="molecule type" value="Genomic_DNA"/>
</dbReference>
<dbReference type="Proteomes" id="UP000218334">
    <property type="component" value="Unassembled WGS sequence"/>
</dbReference>
<organism evidence="1 2">
    <name type="scientific">Armillaria solidipes</name>
    <dbReference type="NCBI Taxonomy" id="1076256"/>
    <lineage>
        <taxon>Eukaryota</taxon>
        <taxon>Fungi</taxon>
        <taxon>Dikarya</taxon>
        <taxon>Basidiomycota</taxon>
        <taxon>Agaricomycotina</taxon>
        <taxon>Agaricomycetes</taxon>
        <taxon>Agaricomycetidae</taxon>
        <taxon>Agaricales</taxon>
        <taxon>Marasmiineae</taxon>
        <taxon>Physalacriaceae</taxon>
        <taxon>Armillaria</taxon>
    </lineage>
</organism>
<dbReference type="AlphaFoldDB" id="A0A2H3AYJ8"/>
<evidence type="ECO:0000313" key="2">
    <source>
        <dbReference type="Proteomes" id="UP000218334"/>
    </source>
</evidence>